<dbReference type="PANTHER" id="PTHR11008:SF18">
    <property type="entry name" value="BCDNA.GH05536-RELATED"/>
    <property type="match status" value="1"/>
</dbReference>
<dbReference type="SMART" id="SM00700">
    <property type="entry name" value="JHBP"/>
    <property type="match status" value="1"/>
</dbReference>
<dbReference type="GO" id="GO:0005615">
    <property type="term" value="C:extracellular space"/>
    <property type="evidence" value="ECO:0007669"/>
    <property type="project" value="TreeGrafter"/>
</dbReference>
<dbReference type="PANTHER" id="PTHR11008">
    <property type="entry name" value="PROTEIN TAKEOUT-LIKE PROTEIN"/>
    <property type="match status" value="1"/>
</dbReference>
<dbReference type="KEGG" id="scac:106082059"/>
<evidence type="ECO:0000313" key="3">
    <source>
        <dbReference type="Proteomes" id="UP000095300"/>
    </source>
</evidence>
<evidence type="ECO:0000313" key="2">
    <source>
        <dbReference type="EnsemblMetazoa" id="SCAU006901-PA"/>
    </source>
</evidence>
<name>A0A1I8PCY1_STOCA</name>
<keyword evidence="3" id="KW-1185">Reference proteome</keyword>
<dbReference type="VEuPathDB" id="VectorBase:SCAU006901"/>
<protein>
    <submittedName>
        <fullName evidence="2">Uncharacterized protein</fullName>
    </submittedName>
</protein>
<dbReference type="Gene3D" id="3.15.10.30">
    <property type="entry name" value="Haemolymph juvenile hormone binding protein"/>
    <property type="match status" value="1"/>
</dbReference>
<organism evidence="2 3">
    <name type="scientific">Stomoxys calcitrans</name>
    <name type="common">Stable fly</name>
    <name type="synonym">Conops calcitrans</name>
    <dbReference type="NCBI Taxonomy" id="35570"/>
    <lineage>
        <taxon>Eukaryota</taxon>
        <taxon>Metazoa</taxon>
        <taxon>Ecdysozoa</taxon>
        <taxon>Arthropoda</taxon>
        <taxon>Hexapoda</taxon>
        <taxon>Insecta</taxon>
        <taxon>Pterygota</taxon>
        <taxon>Neoptera</taxon>
        <taxon>Endopterygota</taxon>
        <taxon>Diptera</taxon>
        <taxon>Brachycera</taxon>
        <taxon>Muscomorpha</taxon>
        <taxon>Muscoidea</taxon>
        <taxon>Muscidae</taxon>
        <taxon>Stomoxys</taxon>
    </lineage>
</organism>
<keyword evidence="1" id="KW-0732">Signal</keyword>
<sequence>MLSFKYGVVVIYLCLSIAYGQDTSTSGLPTTTTTILDTSAVASATSGIEESTTKAAENISENSSVITVDVTATSVSNEISSTTLNSNNGEEITTSSWELIYPDPNSTLVEENTPSSIPSIISNNDIKSGASSKYFKVDDVSNCEKYFGECLRQVLSNVMPKFRNADNDTHSLTGLDPFYINRTSFLYNGGPLNGRITVGYTHVYGLTSMKFRKVIFKRSSVGNSFKIRLSTIIPKVLAKGSYKADLKLNSVAVRPSGEMNITLYGLAVEQLARGEIYTEDEHRFLKLTSINVTAALRDAKINATGLVADLRLNDIILNVANNYWRDIFNIILPDTKDNWSPIIMNGLNKVFSMVPFDFLK</sequence>
<gene>
    <name evidence="2" type="primary">106082059</name>
</gene>
<feature type="signal peptide" evidence="1">
    <location>
        <begin position="1"/>
        <end position="20"/>
    </location>
</feature>
<feature type="chain" id="PRO_5009326406" evidence="1">
    <location>
        <begin position="21"/>
        <end position="360"/>
    </location>
</feature>
<reference evidence="2" key="1">
    <citation type="submission" date="2020-05" db="UniProtKB">
        <authorList>
            <consortium name="EnsemblMetazoa"/>
        </authorList>
    </citation>
    <scope>IDENTIFICATION</scope>
    <source>
        <strain evidence="2">USDA</strain>
    </source>
</reference>
<dbReference type="Proteomes" id="UP000095300">
    <property type="component" value="Unassembled WGS sequence"/>
</dbReference>
<dbReference type="EnsemblMetazoa" id="SCAU006901-RA">
    <property type="protein sequence ID" value="SCAU006901-PA"/>
    <property type="gene ID" value="SCAU006901"/>
</dbReference>
<dbReference type="Pfam" id="PF06585">
    <property type="entry name" value="JHBP"/>
    <property type="match status" value="1"/>
</dbReference>
<dbReference type="InterPro" id="IPR010562">
    <property type="entry name" value="Haemolymph_juvenile_hormone-bd"/>
</dbReference>
<dbReference type="InterPro" id="IPR038606">
    <property type="entry name" value="To_sf"/>
</dbReference>
<evidence type="ECO:0000256" key="1">
    <source>
        <dbReference type="SAM" id="SignalP"/>
    </source>
</evidence>
<proteinExistence type="predicted"/>
<dbReference type="AlphaFoldDB" id="A0A1I8PCY1"/>
<dbReference type="OrthoDB" id="8196554at2759"/>
<accession>A0A1I8PCY1</accession>